<reference evidence="1 2" key="1">
    <citation type="journal article" date="2019" name="Nat. Ecol. Evol.">
        <title>Megaphylogeny resolves global patterns of mushroom evolution.</title>
        <authorList>
            <person name="Varga T."/>
            <person name="Krizsan K."/>
            <person name="Foldi C."/>
            <person name="Dima B."/>
            <person name="Sanchez-Garcia M."/>
            <person name="Sanchez-Ramirez S."/>
            <person name="Szollosi G.J."/>
            <person name="Szarkandi J.G."/>
            <person name="Papp V."/>
            <person name="Albert L."/>
            <person name="Andreopoulos W."/>
            <person name="Angelini C."/>
            <person name="Antonin V."/>
            <person name="Barry K.W."/>
            <person name="Bougher N.L."/>
            <person name="Buchanan P."/>
            <person name="Buyck B."/>
            <person name="Bense V."/>
            <person name="Catcheside P."/>
            <person name="Chovatia M."/>
            <person name="Cooper J."/>
            <person name="Damon W."/>
            <person name="Desjardin D."/>
            <person name="Finy P."/>
            <person name="Geml J."/>
            <person name="Haridas S."/>
            <person name="Hughes K."/>
            <person name="Justo A."/>
            <person name="Karasinski D."/>
            <person name="Kautmanova I."/>
            <person name="Kiss B."/>
            <person name="Kocsube S."/>
            <person name="Kotiranta H."/>
            <person name="LaButti K.M."/>
            <person name="Lechner B.E."/>
            <person name="Liimatainen K."/>
            <person name="Lipzen A."/>
            <person name="Lukacs Z."/>
            <person name="Mihaltcheva S."/>
            <person name="Morgado L.N."/>
            <person name="Niskanen T."/>
            <person name="Noordeloos M.E."/>
            <person name="Ohm R.A."/>
            <person name="Ortiz-Santana B."/>
            <person name="Ovrebo C."/>
            <person name="Racz N."/>
            <person name="Riley R."/>
            <person name="Savchenko A."/>
            <person name="Shiryaev A."/>
            <person name="Soop K."/>
            <person name="Spirin V."/>
            <person name="Szebenyi C."/>
            <person name="Tomsovsky M."/>
            <person name="Tulloss R.E."/>
            <person name="Uehling J."/>
            <person name="Grigoriev I.V."/>
            <person name="Vagvolgyi C."/>
            <person name="Papp T."/>
            <person name="Martin F.M."/>
            <person name="Miettinen O."/>
            <person name="Hibbett D.S."/>
            <person name="Nagy L.G."/>
        </authorList>
    </citation>
    <scope>NUCLEOTIDE SEQUENCE [LARGE SCALE GENOMIC DNA]</scope>
    <source>
        <strain evidence="1 2">NL-1719</strain>
    </source>
</reference>
<sequence>MNETLQRMKKDEIRLNHLGSDISHLVDFVIAHVGDADQRYTPEQLELLYTITKDVDGFAQKYGSRMWLGRYLHRRSDLKTKSAAEFQLNELCTASSGAYYRTFGWLSCHKNLISAFTKNITISISLTLTQLDYTKLSTRQYHPHDTPFSPHVQLCSIPSLLTHSETPRLCSCD</sequence>
<evidence type="ECO:0000313" key="2">
    <source>
        <dbReference type="Proteomes" id="UP000308600"/>
    </source>
</evidence>
<accession>A0ACD3ATX1</accession>
<name>A0ACD3ATX1_9AGAR</name>
<proteinExistence type="predicted"/>
<dbReference type="Proteomes" id="UP000308600">
    <property type="component" value="Unassembled WGS sequence"/>
</dbReference>
<dbReference type="EMBL" id="ML208344">
    <property type="protein sequence ID" value="TFK68789.1"/>
    <property type="molecule type" value="Genomic_DNA"/>
</dbReference>
<gene>
    <name evidence="1" type="ORF">BDN72DRAFT_651363</name>
</gene>
<keyword evidence="2" id="KW-1185">Reference proteome</keyword>
<evidence type="ECO:0000313" key="1">
    <source>
        <dbReference type="EMBL" id="TFK68789.1"/>
    </source>
</evidence>
<protein>
    <submittedName>
        <fullName evidence="1">Uncharacterized protein</fullName>
    </submittedName>
</protein>
<organism evidence="1 2">
    <name type="scientific">Pluteus cervinus</name>
    <dbReference type="NCBI Taxonomy" id="181527"/>
    <lineage>
        <taxon>Eukaryota</taxon>
        <taxon>Fungi</taxon>
        <taxon>Dikarya</taxon>
        <taxon>Basidiomycota</taxon>
        <taxon>Agaricomycotina</taxon>
        <taxon>Agaricomycetes</taxon>
        <taxon>Agaricomycetidae</taxon>
        <taxon>Agaricales</taxon>
        <taxon>Pluteineae</taxon>
        <taxon>Pluteaceae</taxon>
        <taxon>Pluteus</taxon>
    </lineage>
</organism>